<accession>A0A1M6FQN8</accession>
<dbReference type="OrthoDB" id="9783544at2"/>
<dbReference type="EMBL" id="FQZO01000002">
    <property type="protein sequence ID" value="SHJ00038.1"/>
    <property type="molecule type" value="Genomic_DNA"/>
</dbReference>
<reference evidence="1 2" key="1">
    <citation type="submission" date="2016-11" db="EMBL/GenBank/DDBJ databases">
        <authorList>
            <person name="Jaros S."/>
            <person name="Januszkiewicz K."/>
            <person name="Wedrychowicz H."/>
        </authorList>
    </citation>
    <scope>NUCLEOTIDE SEQUENCE [LARGE SCALE GENOMIC DNA]</scope>
    <source>
        <strain evidence="1 2">DSM 21864</strain>
    </source>
</reference>
<dbReference type="RefSeq" id="WP_073006084.1">
    <property type="nucleotide sequence ID" value="NZ_FQZO01000002.1"/>
</dbReference>
<keyword evidence="2" id="KW-1185">Reference proteome</keyword>
<protein>
    <submittedName>
        <fullName evidence="1">Uncharacterized protein</fullName>
    </submittedName>
</protein>
<evidence type="ECO:0000313" key="1">
    <source>
        <dbReference type="EMBL" id="SHJ00038.1"/>
    </source>
</evidence>
<dbReference type="Proteomes" id="UP000184080">
    <property type="component" value="Unassembled WGS sequence"/>
</dbReference>
<organism evidence="1 2">
    <name type="scientific">Clostridium amylolyticum</name>
    <dbReference type="NCBI Taxonomy" id="1121298"/>
    <lineage>
        <taxon>Bacteria</taxon>
        <taxon>Bacillati</taxon>
        <taxon>Bacillota</taxon>
        <taxon>Clostridia</taxon>
        <taxon>Eubacteriales</taxon>
        <taxon>Clostridiaceae</taxon>
        <taxon>Clostridium</taxon>
    </lineage>
</organism>
<gene>
    <name evidence="1" type="ORF">SAMN05444401_2039</name>
</gene>
<dbReference type="STRING" id="1121298.SAMN05444401_2039"/>
<evidence type="ECO:0000313" key="2">
    <source>
        <dbReference type="Proteomes" id="UP000184080"/>
    </source>
</evidence>
<dbReference type="AlphaFoldDB" id="A0A1M6FQN8"/>
<proteinExistence type="predicted"/>
<sequence length="342" mass="37827">MNASLENLIKDYNSLCIMGMCKNAGKTEVFNYLLSKTSHNDMVLGTTSIGRDGEELDAVTLTKKPRIFVRENTLLATSRQSLFLCDFTKEILHSTGINTPMGEIIIVRALSGGYADLAGPSTLFELSSIIEKLYELGASKIMVDGALSRKSFSSPFITEACILATGAALSSHMEKVIDETTFTVRLFSLEAIKDNQIIRVAEAHGENNVVVVINKYHEPKILKVVSSLHCSKEIIENVDSFTRYILVNGAVTDKLLLDLLSLREGLKNITLLVKDSTKLIISEDTYNKFIFLGGNIKVLKETSLLAVTINPTSPQGYEFDSHIFKEKLQEKLNVPVINIFNP</sequence>
<name>A0A1M6FQN8_9CLOT</name>